<feature type="transmembrane region" description="Helical" evidence="1">
    <location>
        <begin position="192"/>
        <end position="217"/>
    </location>
</feature>
<feature type="transmembrane region" description="Helical" evidence="1">
    <location>
        <begin position="296"/>
        <end position="315"/>
    </location>
</feature>
<dbReference type="Proteomes" id="UP000783102">
    <property type="component" value="Unassembled WGS sequence"/>
</dbReference>
<reference evidence="2" key="1">
    <citation type="journal article" date="2021" name="Genome Biol. Evol.">
        <title>Continental-Scale Gene Flow Prevents Allopatric Divergence of Pelagic Freshwater Bacteria.</title>
        <authorList>
            <person name="Hoetzinger M."/>
            <person name="Pitt A."/>
            <person name="Huemer A."/>
            <person name="Hahn M.W."/>
        </authorList>
    </citation>
    <scope>NUCLEOTIDE SEQUENCE</scope>
    <source>
        <strain evidence="2">SM1-W8</strain>
    </source>
</reference>
<gene>
    <name evidence="2" type="ORF">G6731_08635</name>
</gene>
<feature type="transmembrane region" description="Helical" evidence="1">
    <location>
        <begin position="163"/>
        <end position="180"/>
    </location>
</feature>
<dbReference type="EMBL" id="JAANEY010000001">
    <property type="protein sequence ID" value="MBT8552018.1"/>
    <property type="molecule type" value="Genomic_DNA"/>
</dbReference>
<protein>
    <submittedName>
        <fullName evidence="2">Uncharacterized protein</fullName>
    </submittedName>
</protein>
<evidence type="ECO:0000313" key="3">
    <source>
        <dbReference type="Proteomes" id="UP000783102"/>
    </source>
</evidence>
<feature type="transmembrane region" description="Helical" evidence="1">
    <location>
        <begin position="105"/>
        <end position="126"/>
    </location>
</feature>
<feature type="transmembrane region" description="Helical" evidence="1">
    <location>
        <begin position="238"/>
        <end position="258"/>
    </location>
</feature>
<feature type="transmembrane region" description="Helical" evidence="1">
    <location>
        <begin position="264"/>
        <end position="284"/>
    </location>
</feature>
<keyword evidence="1" id="KW-0812">Transmembrane</keyword>
<feature type="transmembrane region" description="Helical" evidence="1">
    <location>
        <begin position="404"/>
        <end position="421"/>
    </location>
</feature>
<evidence type="ECO:0000313" key="2">
    <source>
        <dbReference type="EMBL" id="MBT8552018.1"/>
    </source>
</evidence>
<accession>A0A9Q2WKB8</accession>
<feature type="transmembrane region" description="Helical" evidence="1">
    <location>
        <begin position="433"/>
        <end position="451"/>
    </location>
</feature>
<name>A0A9Q2WKB8_9BURK</name>
<dbReference type="AlphaFoldDB" id="A0A9Q2WKB8"/>
<evidence type="ECO:0000256" key="1">
    <source>
        <dbReference type="SAM" id="Phobius"/>
    </source>
</evidence>
<sequence>MPSKISSELYKVWPYLLIISVLMLLFYGIGFDRNWSFWADQELTLGYNGLLINSSFNQEYIDHPGFFSIQLIAFLQKIANWLGLAHLQTINDFNQSESLFDSMRYLVITARHAALVTTIALVSFTYYVSHKLTQKVRVSLLVAFLVFVSNGVFYHFTATRTEAIAFAFLLLAIYFFIESFKAIPAPAPFKLLLALIFFFCGALNKAQILVLAPFYFCWASYFINPDQNSKQAVGLTQWLYAVIAPLSYLGLLYFYSLQSSGKGFLFNCALVTFFNGLLLLICFCHKKINRYKALSLFNIGYWLAYYLTNAFSTWVNEGVSIFGNIADPMSMSRFLFKSGGSQILNSQSNFITSSSLADRLEAASIFFLSPLVETFGKISSSTLLIIFCTIWMFLKRDQLSKKEFWFGIFCFVSFYIVNLVNKTRYFDAPQYRIFSEFFLLTYALLLISKMTKTLQFKVLGGLIFLTVLANLVPYTHYYNWLIRKGSHPFCHSEVVHTHVQMSETRIAEACAQPGPEH</sequence>
<feature type="transmembrane region" description="Helical" evidence="1">
    <location>
        <begin position="374"/>
        <end position="392"/>
    </location>
</feature>
<feature type="transmembrane region" description="Helical" evidence="1">
    <location>
        <begin position="12"/>
        <end position="30"/>
    </location>
</feature>
<feature type="transmembrane region" description="Helical" evidence="1">
    <location>
        <begin position="138"/>
        <end position="156"/>
    </location>
</feature>
<organism evidence="2 3">
    <name type="scientific">Polynucleobacter paneuropaeus</name>
    <dbReference type="NCBI Taxonomy" id="2527775"/>
    <lineage>
        <taxon>Bacteria</taxon>
        <taxon>Pseudomonadati</taxon>
        <taxon>Pseudomonadota</taxon>
        <taxon>Betaproteobacteria</taxon>
        <taxon>Burkholderiales</taxon>
        <taxon>Burkholderiaceae</taxon>
        <taxon>Polynucleobacter</taxon>
    </lineage>
</organism>
<keyword evidence="1" id="KW-1133">Transmembrane helix</keyword>
<feature type="transmembrane region" description="Helical" evidence="1">
    <location>
        <begin position="458"/>
        <end position="477"/>
    </location>
</feature>
<keyword evidence="1" id="KW-0472">Membrane</keyword>
<comment type="caution">
    <text evidence="2">The sequence shown here is derived from an EMBL/GenBank/DDBJ whole genome shotgun (WGS) entry which is preliminary data.</text>
</comment>
<proteinExistence type="predicted"/>